<comment type="caution">
    <text evidence="2">The sequence shown here is derived from an EMBL/GenBank/DDBJ whole genome shotgun (WGS) entry which is preliminary data.</text>
</comment>
<feature type="domain" description="PiggyBac transposable element-derived protein" evidence="1">
    <location>
        <begin position="3"/>
        <end position="109"/>
    </location>
</feature>
<organism evidence="2 3">
    <name type="scientific">Aromia moschata</name>
    <dbReference type="NCBI Taxonomy" id="1265417"/>
    <lineage>
        <taxon>Eukaryota</taxon>
        <taxon>Metazoa</taxon>
        <taxon>Ecdysozoa</taxon>
        <taxon>Arthropoda</taxon>
        <taxon>Hexapoda</taxon>
        <taxon>Insecta</taxon>
        <taxon>Pterygota</taxon>
        <taxon>Neoptera</taxon>
        <taxon>Endopterygota</taxon>
        <taxon>Coleoptera</taxon>
        <taxon>Polyphaga</taxon>
        <taxon>Cucujiformia</taxon>
        <taxon>Chrysomeloidea</taxon>
        <taxon>Cerambycidae</taxon>
        <taxon>Cerambycinae</taxon>
        <taxon>Callichromatini</taxon>
        <taxon>Aromia</taxon>
    </lineage>
</organism>
<dbReference type="Pfam" id="PF13843">
    <property type="entry name" value="DDE_Tnp_1_7"/>
    <property type="match status" value="1"/>
</dbReference>
<gene>
    <name evidence="2" type="ORF">NQ318_007555</name>
</gene>
<dbReference type="InterPro" id="IPR029526">
    <property type="entry name" value="PGBD"/>
</dbReference>
<evidence type="ECO:0000313" key="3">
    <source>
        <dbReference type="Proteomes" id="UP001162162"/>
    </source>
</evidence>
<dbReference type="PANTHER" id="PTHR46599">
    <property type="entry name" value="PIGGYBAC TRANSPOSABLE ELEMENT-DERIVED PROTEIN 4"/>
    <property type="match status" value="1"/>
</dbReference>
<proteinExistence type="predicted"/>
<accession>A0AAV8YCS2</accession>
<keyword evidence="3" id="KW-1185">Reference proteome</keyword>
<dbReference type="AlphaFoldDB" id="A0AAV8YCS2"/>
<protein>
    <recommendedName>
        <fullName evidence="1">PiggyBac transposable element-derived protein domain-containing protein</fullName>
    </recommendedName>
</protein>
<name>A0AAV8YCS2_9CUCU</name>
<dbReference type="Proteomes" id="UP001162162">
    <property type="component" value="Unassembled WGS sequence"/>
</dbReference>
<reference evidence="2" key="1">
    <citation type="journal article" date="2023" name="Insect Mol. Biol.">
        <title>Genome sequencing provides insights into the evolution of gene families encoding plant cell wall-degrading enzymes in longhorned beetles.</title>
        <authorList>
            <person name="Shin N.R."/>
            <person name="Okamura Y."/>
            <person name="Kirsch R."/>
            <person name="Pauchet Y."/>
        </authorList>
    </citation>
    <scope>NUCLEOTIDE SEQUENCE</scope>
    <source>
        <strain evidence="2">AMC_N1</strain>
    </source>
</reference>
<evidence type="ECO:0000259" key="1">
    <source>
        <dbReference type="Pfam" id="PF13843"/>
    </source>
</evidence>
<evidence type="ECO:0000313" key="2">
    <source>
        <dbReference type="EMBL" id="KAJ8949454.1"/>
    </source>
</evidence>
<dbReference type="PANTHER" id="PTHR46599:SF3">
    <property type="entry name" value="PIGGYBAC TRANSPOSABLE ELEMENT-DERIVED PROTEIN 4"/>
    <property type="match status" value="1"/>
</dbReference>
<dbReference type="EMBL" id="JAPWTK010000118">
    <property type="protein sequence ID" value="KAJ8949454.1"/>
    <property type="molecule type" value="Genomic_DNA"/>
</dbReference>
<sequence length="153" mass="17926">MPNLTAKINKGETISMSNEILLALKWRDRREVHMLTNKHEDKIIALDKKDFRTKEQIKKPACIVDYNANMGAVDRSDMMLSSTECVRKTVKWYKKLFFHMVDLAILNAHALYQTQNPEKVPLADFQLKIIRQLIERYNTPEPNQKIKPMTKNP</sequence>